<keyword evidence="3" id="KW-1185">Reference proteome</keyword>
<protein>
    <submittedName>
        <fullName evidence="2">Regulator of G-protein signaling loco</fullName>
    </submittedName>
</protein>
<sequence length="163" mass="18172">MLNQLRCHLNLLVQFSSDAVKSLNSAELTLFPSNCGSEGYYCRVILPDLSTTVVRTQKGETVGEMLLKLLERRSLSYNAVEAYIVGSHQPLDHCTDVTSLSCKEIRVEQVILFCVELPNRKTIGVKAKNNKICGDILKPVLHKYGYKMDNVTMSVAATKKACF</sequence>
<dbReference type="GO" id="GO:0005096">
    <property type="term" value="F:GTPase activator activity"/>
    <property type="evidence" value="ECO:0007669"/>
    <property type="project" value="InterPro"/>
</dbReference>
<dbReference type="InterPro" id="IPR003116">
    <property type="entry name" value="RBD_dom"/>
</dbReference>
<dbReference type="GO" id="GO:0005634">
    <property type="term" value="C:nucleus"/>
    <property type="evidence" value="ECO:0007669"/>
    <property type="project" value="TreeGrafter"/>
</dbReference>
<proteinExistence type="predicted"/>
<dbReference type="GO" id="GO:0005737">
    <property type="term" value="C:cytoplasm"/>
    <property type="evidence" value="ECO:0007669"/>
    <property type="project" value="TreeGrafter"/>
</dbReference>
<accession>A0AAV4SQV8</accession>
<dbReference type="GO" id="GO:0007165">
    <property type="term" value="P:signal transduction"/>
    <property type="evidence" value="ECO:0007669"/>
    <property type="project" value="InterPro"/>
</dbReference>
<evidence type="ECO:0000259" key="1">
    <source>
        <dbReference type="PROSITE" id="PS50898"/>
    </source>
</evidence>
<comment type="caution">
    <text evidence="2">The sequence shown here is derived from an EMBL/GenBank/DDBJ whole genome shotgun (WGS) entry which is preliminary data.</text>
</comment>
<dbReference type="AlphaFoldDB" id="A0AAV4SQV8"/>
<dbReference type="SUPFAM" id="SSF54236">
    <property type="entry name" value="Ubiquitin-like"/>
    <property type="match status" value="2"/>
</dbReference>
<dbReference type="EMBL" id="BPLR01010055">
    <property type="protein sequence ID" value="GIY36480.1"/>
    <property type="molecule type" value="Genomic_DNA"/>
</dbReference>
<dbReference type="InterPro" id="IPR029071">
    <property type="entry name" value="Ubiquitin-like_domsf"/>
</dbReference>
<gene>
    <name evidence="2" type="primary">loco</name>
    <name evidence="2" type="ORF">CEXT_390121</name>
</gene>
<dbReference type="SMART" id="SM00455">
    <property type="entry name" value="RBD"/>
    <property type="match status" value="1"/>
</dbReference>
<dbReference type="GO" id="GO:0008277">
    <property type="term" value="P:regulation of G protein-coupled receptor signaling pathway"/>
    <property type="evidence" value="ECO:0007669"/>
    <property type="project" value="TreeGrafter"/>
</dbReference>
<dbReference type="CDD" id="cd01817">
    <property type="entry name" value="RBD1_RGS12_like"/>
    <property type="match status" value="1"/>
</dbReference>
<dbReference type="InterPro" id="IPR046995">
    <property type="entry name" value="RGS10/12/14-like"/>
</dbReference>
<dbReference type="PANTHER" id="PTHR45945">
    <property type="entry name" value="REGULATOR OF G-PROTEIN SIGNALING LOCO"/>
    <property type="match status" value="1"/>
</dbReference>
<name>A0AAV4SQV8_CAEEX</name>
<reference evidence="2 3" key="1">
    <citation type="submission" date="2021-06" db="EMBL/GenBank/DDBJ databases">
        <title>Caerostris extrusa draft genome.</title>
        <authorList>
            <person name="Kono N."/>
            <person name="Arakawa K."/>
        </authorList>
    </citation>
    <scope>NUCLEOTIDE SEQUENCE [LARGE SCALE GENOMIC DNA]</scope>
</reference>
<dbReference type="Proteomes" id="UP001054945">
    <property type="component" value="Unassembled WGS sequence"/>
</dbReference>
<dbReference type="PROSITE" id="PS50898">
    <property type="entry name" value="RBD"/>
    <property type="match status" value="1"/>
</dbReference>
<feature type="domain" description="RBD" evidence="1">
    <location>
        <begin position="40"/>
        <end position="110"/>
    </location>
</feature>
<organism evidence="2 3">
    <name type="scientific">Caerostris extrusa</name>
    <name type="common">Bark spider</name>
    <name type="synonym">Caerostris bankana</name>
    <dbReference type="NCBI Taxonomy" id="172846"/>
    <lineage>
        <taxon>Eukaryota</taxon>
        <taxon>Metazoa</taxon>
        <taxon>Ecdysozoa</taxon>
        <taxon>Arthropoda</taxon>
        <taxon>Chelicerata</taxon>
        <taxon>Arachnida</taxon>
        <taxon>Araneae</taxon>
        <taxon>Araneomorphae</taxon>
        <taxon>Entelegynae</taxon>
        <taxon>Araneoidea</taxon>
        <taxon>Araneidae</taxon>
        <taxon>Caerostris</taxon>
    </lineage>
</organism>
<dbReference type="Pfam" id="PF02196">
    <property type="entry name" value="RBD"/>
    <property type="match status" value="1"/>
</dbReference>
<dbReference type="PANTHER" id="PTHR45945:SF3">
    <property type="entry name" value="REGULATOR OF G-PROTEIN SIGNALING LOCO"/>
    <property type="match status" value="1"/>
</dbReference>
<dbReference type="GO" id="GO:0005886">
    <property type="term" value="C:plasma membrane"/>
    <property type="evidence" value="ECO:0007669"/>
    <property type="project" value="TreeGrafter"/>
</dbReference>
<dbReference type="Gene3D" id="3.10.20.90">
    <property type="entry name" value="Phosphatidylinositol 3-kinase Catalytic Subunit, Chain A, domain 1"/>
    <property type="match status" value="2"/>
</dbReference>
<evidence type="ECO:0000313" key="3">
    <source>
        <dbReference type="Proteomes" id="UP001054945"/>
    </source>
</evidence>
<evidence type="ECO:0000313" key="2">
    <source>
        <dbReference type="EMBL" id="GIY36480.1"/>
    </source>
</evidence>